<gene>
    <name evidence="2" type="ORF">K1Y72_02020</name>
</gene>
<accession>A0ABS7FL92</accession>
<dbReference type="EMBL" id="JAIBOA010000001">
    <property type="protein sequence ID" value="MBW8481129.1"/>
    <property type="molecule type" value="Genomic_DNA"/>
</dbReference>
<keyword evidence="1" id="KW-0472">Membrane</keyword>
<organism evidence="2 3">
    <name type="scientific">Actinomadura parmotrematis</name>
    <dbReference type="NCBI Taxonomy" id="2864039"/>
    <lineage>
        <taxon>Bacteria</taxon>
        <taxon>Bacillati</taxon>
        <taxon>Actinomycetota</taxon>
        <taxon>Actinomycetes</taxon>
        <taxon>Streptosporangiales</taxon>
        <taxon>Thermomonosporaceae</taxon>
        <taxon>Actinomadura</taxon>
    </lineage>
</organism>
<name>A0ABS7FL92_9ACTN</name>
<evidence type="ECO:0008006" key="4">
    <source>
        <dbReference type="Google" id="ProtNLM"/>
    </source>
</evidence>
<feature type="transmembrane region" description="Helical" evidence="1">
    <location>
        <begin position="19"/>
        <end position="38"/>
    </location>
</feature>
<keyword evidence="1" id="KW-1133">Transmembrane helix</keyword>
<reference evidence="2 3" key="1">
    <citation type="submission" date="2021-07" db="EMBL/GenBank/DDBJ databases">
        <title>Actinomadura sp. PM05-2 isolated from lichen.</title>
        <authorList>
            <person name="Somphong A."/>
            <person name="Phongsopitanun W."/>
            <person name="Tanasupawat S."/>
            <person name="Peongsungnone V."/>
        </authorList>
    </citation>
    <scope>NUCLEOTIDE SEQUENCE [LARGE SCALE GENOMIC DNA]</scope>
    <source>
        <strain evidence="2 3">PM05-2</strain>
    </source>
</reference>
<dbReference type="RefSeq" id="WP_220162594.1">
    <property type="nucleotide sequence ID" value="NZ_JAIBOA010000001.1"/>
</dbReference>
<evidence type="ECO:0000256" key="1">
    <source>
        <dbReference type="SAM" id="Phobius"/>
    </source>
</evidence>
<evidence type="ECO:0000313" key="3">
    <source>
        <dbReference type="Proteomes" id="UP000774570"/>
    </source>
</evidence>
<proteinExistence type="predicted"/>
<evidence type="ECO:0000313" key="2">
    <source>
        <dbReference type="EMBL" id="MBW8481129.1"/>
    </source>
</evidence>
<dbReference type="Proteomes" id="UP000774570">
    <property type="component" value="Unassembled WGS sequence"/>
</dbReference>
<comment type="caution">
    <text evidence="2">The sequence shown here is derived from an EMBL/GenBank/DDBJ whole genome shotgun (WGS) entry which is preliminary data.</text>
</comment>
<keyword evidence="3" id="KW-1185">Reference proteome</keyword>
<sequence length="181" mass="19748">MNAAPDDSEIVLSDLGRNVTGTLVFCAAVAGICTWGALTLDGFWRYPLVLFAVLPAALGTVIAVQVARGTARRLYVDRRGLVVARGGHEEVLPGEVIECFELFDPGQDMAAELSLRYRREKLPELPPMLRPLETTPGRLNLTTVDTGYGETASMAPREVARLRDFVRRTGMGSWSERTLAG</sequence>
<keyword evidence="1" id="KW-0812">Transmembrane</keyword>
<feature type="transmembrane region" description="Helical" evidence="1">
    <location>
        <begin position="44"/>
        <end position="64"/>
    </location>
</feature>
<protein>
    <recommendedName>
        <fullName evidence="4">PH domain-containing protein</fullName>
    </recommendedName>
</protein>